<protein>
    <submittedName>
        <fullName evidence="1">Uncharacterized protein</fullName>
    </submittedName>
</protein>
<dbReference type="KEGG" id="mhf:MHF_1011"/>
<organism evidence="1 2">
    <name type="scientific">Mycoplasma haemofelis (strain Ohio2)</name>
    <dbReference type="NCBI Taxonomy" id="859194"/>
    <lineage>
        <taxon>Bacteria</taxon>
        <taxon>Bacillati</taxon>
        <taxon>Mycoplasmatota</taxon>
        <taxon>Mollicutes</taxon>
        <taxon>Mycoplasmataceae</taxon>
        <taxon>Mycoplasma</taxon>
    </lineage>
</organism>
<reference key="2">
    <citation type="submission" date="2011-05" db="EMBL/GenBank/DDBJ databases">
        <title>The Genome of Mycoplasma haemofelis Strain Ohio2, a pathogenic hemoplasma of the cat.</title>
        <authorList>
            <person name="Santos A.P."/>
            <person name="Guimaraes A.M.S."/>
            <person name="SanMiguel P.J."/>
            <person name="Martin S.W."/>
            <person name="Messick J.B."/>
        </authorList>
    </citation>
    <scope>NUCLEOTIDE SEQUENCE</scope>
    <source>
        <strain>Ohio2</strain>
    </source>
</reference>
<evidence type="ECO:0000313" key="1">
    <source>
        <dbReference type="EMBL" id="AEG73265.1"/>
    </source>
</evidence>
<name>F6FJ67_MYCHI</name>
<proteinExistence type="predicted"/>
<gene>
    <name evidence="1" type="ordered locus">MHF_1011</name>
</gene>
<dbReference type="BioCyc" id="MHAE859194:G1GR7-1007-MONOMER"/>
<evidence type="ECO:0000313" key="2">
    <source>
        <dbReference type="Proteomes" id="UP000007952"/>
    </source>
</evidence>
<dbReference type="EMBL" id="CP002808">
    <property type="protein sequence ID" value="AEG73265.1"/>
    <property type="molecule type" value="Genomic_DNA"/>
</dbReference>
<accession>F6FJ67</accession>
<dbReference type="AlphaFoldDB" id="F6FJ67"/>
<dbReference type="STRING" id="859194.MHF_1011"/>
<reference evidence="1 2" key="1">
    <citation type="journal article" date="2011" name="J. Bacteriol.">
        <title>Complete genome sequences of two hemotropic Mycoplasmas, Mycoplasma haemofelis strain Ohio2 and Mycoplasma suis strain Illinois.</title>
        <authorList>
            <person name="Messick J.B."/>
            <person name="Santos A.P."/>
            <person name="Guimaraes A.M."/>
        </authorList>
    </citation>
    <scope>NUCLEOTIDE SEQUENCE [LARGE SCALE GENOMIC DNA]</scope>
    <source>
        <strain evidence="1 2">Ohio2</strain>
    </source>
</reference>
<dbReference type="Proteomes" id="UP000007952">
    <property type="component" value="Chromosome"/>
</dbReference>
<dbReference type="HOGENOM" id="CLU_1883449_0_0_14"/>
<sequence>MTKSALVYTAAGATAASGAGVGGYMYATRETISKEQKKKSISEVLAEAGKKVLSTVAGSSNPDEEEWKKRQKAYGTATNEELITDVGASGGESTLNKSESVDIEKLKKWCKKHSSSEFTVAADATYRKVLKWCTREAQ</sequence>